<reference evidence="1" key="1">
    <citation type="journal article" date="2020" name="Stud. Mycol.">
        <title>101 Dothideomycetes genomes: a test case for predicting lifestyles and emergence of pathogens.</title>
        <authorList>
            <person name="Haridas S."/>
            <person name="Albert R."/>
            <person name="Binder M."/>
            <person name="Bloem J."/>
            <person name="Labutti K."/>
            <person name="Salamov A."/>
            <person name="Andreopoulos B."/>
            <person name="Baker S."/>
            <person name="Barry K."/>
            <person name="Bills G."/>
            <person name="Bluhm B."/>
            <person name="Cannon C."/>
            <person name="Castanera R."/>
            <person name="Culley D."/>
            <person name="Daum C."/>
            <person name="Ezra D."/>
            <person name="Gonzalez J."/>
            <person name="Henrissat B."/>
            <person name="Kuo A."/>
            <person name="Liang C."/>
            <person name="Lipzen A."/>
            <person name="Lutzoni F."/>
            <person name="Magnuson J."/>
            <person name="Mondo S."/>
            <person name="Nolan M."/>
            <person name="Ohm R."/>
            <person name="Pangilinan J."/>
            <person name="Park H.-J."/>
            <person name="Ramirez L."/>
            <person name="Alfaro M."/>
            <person name="Sun H."/>
            <person name="Tritt A."/>
            <person name="Yoshinaga Y."/>
            <person name="Zwiers L.-H."/>
            <person name="Turgeon B."/>
            <person name="Goodwin S."/>
            <person name="Spatafora J."/>
            <person name="Crous P."/>
            <person name="Grigoriev I."/>
        </authorList>
    </citation>
    <scope>NUCLEOTIDE SEQUENCE</scope>
    <source>
        <strain evidence="1">ATCC 200398</strain>
    </source>
</reference>
<dbReference type="EMBL" id="MU003506">
    <property type="protein sequence ID" value="KAF2471052.1"/>
    <property type="molecule type" value="Genomic_DNA"/>
</dbReference>
<keyword evidence="2" id="KW-1185">Reference proteome</keyword>
<gene>
    <name evidence="1" type="ORF">BDR25DRAFT_368794</name>
</gene>
<evidence type="ECO:0000313" key="2">
    <source>
        <dbReference type="Proteomes" id="UP000799755"/>
    </source>
</evidence>
<name>A0ACB6QY87_9PLEO</name>
<protein>
    <submittedName>
        <fullName evidence="1">Phosphotransferase enzyme family protein-like protein</fullName>
    </submittedName>
</protein>
<sequence length="445" mass="51278">MSVYDEIAEKMGDDEWCKWKEQVLNAKDEIAHFVARYRPGSQNPEVIDWMGGSFNLCLRVMFSDGGPDVMIRFPGLGHSVFRDEKTLNEVEIINFIHENTTIPVPRLLGWGLTKDSPRQLGPFIISEFVQGVSLSNILSDRTDAQKLWLNPKIDTQILDTVYEQIAGFMLQLYQFNFSSIGAISKDAASRSWSVKRRPLTYSMNELATTTFYPIDKFPTTPFNSSSDYFKSLTQSYMTHLRTQRNFCTNPKAAEELYVSRHLFTQLVPKYSINDRGPFKLFCDDFRCQNMLVDPKTLRITAVLDLEFTNAMPEQYASESPWWLLLVGPEAYLSRGRTMAEFKAAYEPRLEQFLRAMQRAERAKGLAINERSLSSLMLESWQTNRFWFNFAARKPIDVEVLFDNCLNEDGAGLESLDKDARAGLSPFVKMKMEQVRAYDRDCKQLL</sequence>
<comment type="caution">
    <text evidence="1">The sequence shown here is derived from an EMBL/GenBank/DDBJ whole genome shotgun (WGS) entry which is preliminary data.</text>
</comment>
<accession>A0ACB6QY87</accession>
<organism evidence="1 2">
    <name type="scientific">Lindgomyces ingoldianus</name>
    <dbReference type="NCBI Taxonomy" id="673940"/>
    <lineage>
        <taxon>Eukaryota</taxon>
        <taxon>Fungi</taxon>
        <taxon>Dikarya</taxon>
        <taxon>Ascomycota</taxon>
        <taxon>Pezizomycotina</taxon>
        <taxon>Dothideomycetes</taxon>
        <taxon>Pleosporomycetidae</taxon>
        <taxon>Pleosporales</taxon>
        <taxon>Lindgomycetaceae</taxon>
        <taxon>Lindgomyces</taxon>
    </lineage>
</organism>
<evidence type="ECO:0000313" key="1">
    <source>
        <dbReference type="EMBL" id="KAF2471052.1"/>
    </source>
</evidence>
<proteinExistence type="predicted"/>
<dbReference type="Proteomes" id="UP000799755">
    <property type="component" value="Unassembled WGS sequence"/>
</dbReference>